<dbReference type="Proteomes" id="UP001311915">
    <property type="component" value="Unassembled WGS sequence"/>
</dbReference>
<dbReference type="GO" id="GO:0046983">
    <property type="term" value="F:protein dimerization activity"/>
    <property type="evidence" value="ECO:0007669"/>
    <property type="project" value="InterPro"/>
</dbReference>
<dbReference type="InterPro" id="IPR051358">
    <property type="entry name" value="TF_AMS/ICE1/BHLH6-like"/>
</dbReference>
<gene>
    <name evidence="7" type="ORF">R3W88_014186</name>
</gene>
<dbReference type="Gene3D" id="4.10.280.10">
    <property type="entry name" value="Helix-loop-helix DNA-binding domain"/>
    <property type="match status" value="1"/>
</dbReference>
<dbReference type="EMBL" id="JAWPEI010000009">
    <property type="protein sequence ID" value="KAK4715848.1"/>
    <property type="molecule type" value="Genomic_DNA"/>
</dbReference>
<dbReference type="PANTHER" id="PTHR31945:SF63">
    <property type="entry name" value="TRANSCRIPTION FACTOR BHLH90"/>
    <property type="match status" value="1"/>
</dbReference>
<dbReference type="InterPro" id="IPR036638">
    <property type="entry name" value="HLH_DNA-bd_sf"/>
</dbReference>
<reference evidence="7 8" key="1">
    <citation type="submission" date="2023-10" db="EMBL/GenBank/DDBJ databases">
        <title>Genome-Wide Identification Analysis in wild type Solanum Pinnatisectum Reveals Some Genes Defensing Phytophthora Infestans.</title>
        <authorList>
            <person name="Sun C."/>
        </authorList>
    </citation>
    <scope>NUCLEOTIDE SEQUENCE [LARGE SCALE GENOMIC DNA]</scope>
    <source>
        <strain evidence="7">LQN</strain>
        <tissue evidence="7">Leaf</tissue>
    </source>
</reference>
<dbReference type="InterPro" id="IPR011598">
    <property type="entry name" value="bHLH_dom"/>
</dbReference>
<evidence type="ECO:0000256" key="2">
    <source>
        <dbReference type="ARBA" id="ARBA00023015"/>
    </source>
</evidence>
<feature type="domain" description="BHLH" evidence="6">
    <location>
        <begin position="296"/>
        <end position="373"/>
    </location>
</feature>
<evidence type="ECO:0000256" key="1">
    <source>
        <dbReference type="ARBA" id="ARBA00004123"/>
    </source>
</evidence>
<proteinExistence type="predicted"/>
<protein>
    <recommendedName>
        <fullName evidence="6">BHLH domain-containing protein</fullName>
    </recommendedName>
</protein>
<evidence type="ECO:0000313" key="8">
    <source>
        <dbReference type="Proteomes" id="UP001311915"/>
    </source>
</evidence>
<dbReference type="PROSITE" id="PS50888">
    <property type="entry name" value="BHLH"/>
    <property type="match status" value="1"/>
</dbReference>
<keyword evidence="8" id="KW-1185">Reference proteome</keyword>
<dbReference type="SUPFAM" id="SSF47459">
    <property type="entry name" value="HLH, helix-loop-helix DNA-binding domain"/>
    <property type="match status" value="1"/>
</dbReference>
<dbReference type="InterPro" id="IPR025610">
    <property type="entry name" value="MYC/MYB_N"/>
</dbReference>
<comment type="subcellular location">
    <subcellularLocation>
        <location evidence="1">Nucleus</location>
    </subcellularLocation>
</comment>
<keyword evidence="4" id="KW-0539">Nucleus</keyword>
<dbReference type="GO" id="GO:0003700">
    <property type="term" value="F:DNA-binding transcription factor activity"/>
    <property type="evidence" value="ECO:0007669"/>
    <property type="project" value="TreeGrafter"/>
</dbReference>
<dbReference type="AlphaFoldDB" id="A0AAV9KRQ5"/>
<accession>A0AAV9KRQ5</accession>
<dbReference type="GO" id="GO:0005634">
    <property type="term" value="C:nucleus"/>
    <property type="evidence" value="ECO:0007669"/>
    <property type="project" value="UniProtKB-SubCell"/>
</dbReference>
<dbReference type="Pfam" id="PF14215">
    <property type="entry name" value="bHLH-MYC_N"/>
    <property type="match status" value="1"/>
</dbReference>
<keyword evidence="2" id="KW-0805">Transcription regulation</keyword>
<dbReference type="Pfam" id="PF00010">
    <property type="entry name" value="HLH"/>
    <property type="match status" value="1"/>
</dbReference>
<organism evidence="7 8">
    <name type="scientific">Solanum pinnatisectum</name>
    <name type="common">tansyleaf nightshade</name>
    <dbReference type="NCBI Taxonomy" id="50273"/>
    <lineage>
        <taxon>Eukaryota</taxon>
        <taxon>Viridiplantae</taxon>
        <taxon>Streptophyta</taxon>
        <taxon>Embryophyta</taxon>
        <taxon>Tracheophyta</taxon>
        <taxon>Spermatophyta</taxon>
        <taxon>Magnoliopsida</taxon>
        <taxon>eudicotyledons</taxon>
        <taxon>Gunneridae</taxon>
        <taxon>Pentapetalae</taxon>
        <taxon>asterids</taxon>
        <taxon>lamiids</taxon>
        <taxon>Solanales</taxon>
        <taxon>Solanaceae</taxon>
        <taxon>Solanoideae</taxon>
        <taxon>Solaneae</taxon>
        <taxon>Solanum</taxon>
    </lineage>
</organism>
<feature type="region of interest" description="Disordered" evidence="5">
    <location>
        <begin position="203"/>
        <end position="226"/>
    </location>
</feature>
<dbReference type="GO" id="GO:0043565">
    <property type="term" value="F:sequence-specific DNA binding"/>
    <property type="evidence" value="ECO:0007669"/>
    <property type="project" value="TreeGrafter"/>
</dbReference>
<comment type="caution">
    <text evidence="7">The sequence shown here is derived from an EMBL/GenBank/DDBJ whole genome shotgun (WGS) entry which is preliminary data.</text>
</comment>
<name>A0AAV9KRQ5_9SOLN</name>
<sequence>MEKALEWLRPLVDSKNWEYCVVWKFGDDPSRFIEWMGCCCSGANGVDVNVKKENGGRQKFTTLCRDIQVQHPIRTNACEALAHFPVSISLYSGIQAEVVTSNEPKWINHAEISNSNLSHELKGTLVLIPVAGGLVELYNSKMIYKDQKTINFIINRFKLGSEEANSSVAQREDQVLDFFPYEKSNFCAPLLQYATSFPSSAPHISQVSESSANPSIQGSSTGSIPSNELTLCHSPPDHLSRNVPLSQSTEGYFEHTELQCSGNLSRMEDTTFPWKQENYIVAGDMFGMGKKRQKGPYQSKNLVTERKRRNRIKDGLFTLRALVPNITKVANKATHLIFYVCMSFKVLTLSLLDFFQMDKVAILGDAIDYINELQEKVKLYETELNKIEAEVTNNETPEMVLSDMTEMSKVTGQTNEKTQISVNTIDRTRMEVEVNQTGAREFLLKVSGSRKPGGFTQLLEAMNYLGLELVNVSCTTSGGDIVSVYIVETNVDRVLDAQKLRSSLIELTS</sequence>
<dbReference type="PANTHER" id="PTHR31945">
    <property type="entry name" value="TRANSCRIPTION FACTOR SCREAM2-RELATED"/>
    <property type="match status" value="1"/>
</dbReference>
<evidence type="ECO:0000256" key="3">
    <source>
        <dbReference type="ARBA" id="ARBA00023163"/>
    </source>
</evidence>
<evidence type="ECO:0000313" key="7">
    <source>
        <dbReference type="EMBL" id="KAK4715848.1"/>
    </source>
</evidence>
<dbReference type="SMART" id="SM00353">
    <property type="entry name" value="HLH"/>
    <property type="match status" value="1"/>
</dbReference>
<keyword evidence="3" id="KW-0804">Transcription</keyword>
<evidence type="ECO:0000259" key="6">
    <source>
        <dbReference type="PROSITE" id="PS50888"/>
    </source>
</evidence>
<evidence type="ECO:0000256" key="4">
    <source>
        <dbReference type="ARBA" id="ARBA00023242"/>
    </source>
</evidence>
<evidence type="ECO:0000256" key="5">
    <source>
        <dbReference type="SAM" id="MobiDB-lite"/>
    </source>
</evidence>